<organism evidence="7 8">
    <name type="scientific">Sporothrix stenoceras</name>
    <dbReference type="NCBI Taxonomy" id="5173"/>
    <lineage>
        <taxon>Eukaryota</taxon>
        <taxon>Fungi</taxon>
        <taxon>Dikarya</taxon>
        <taxon>Ascomycota</taxon>
        <taxon>Pezizomycotina</taxon>
        <taxon>Sordariomycetes</taxon>
        <taxon>Sordariomycetidae</taxon>
        <taxon>Ophiostomatales</taxon>
        <taxon>Ophiostomataceae</taxon>
        <taxon>Sporothrix</taxon>
    </lineage>
</organism>
<dbReference type="PANTHER" id="PTHR47807:SF1">
    <property type="entry name" value="PROTEIN TBF1"/>
    <property type="match status" value="1"/>
</dbReference>
<feature type="compositionally biased region" description="Low complexity" evidence="4">
    <location>
        <begin position="1056"/>
        <end position="1070"/>
    </location>
</feature>
<dbReference type="InterPro" id="IPR001005">
    <property type="entry name" value="SANT/Myb"/>
</dbReference>
<feature type="region of interest" description="Disordered" evidence="4">
    <location>
        <begin position="1056"/>
        <end position="1081"/>
    </location>
</feature>
<proteinExistence type="predicted"/>
<dbReference type="EMBL" id="JAWCUI010000008">
    <property type="protein sequence ID" value="KAL1900930.1"/>
    <property type="molecule type" value="Genomic_DNA"/>
</dbReference>
<feature type="region of interest" description="Disordered" evidence="4">
    <location>
        <begin position="910"/>
        <end position="1022"/>
    </location>
</feature>
<name>A0ABR3ZLM7_9PEZI</name>
<dbReference type="Pfam" id="PF08558">
    <property type="entry name" value="TRF"/>
    <property type="match status" value="1"/>
</dbReference>
<dbReference type="InterPro" id="IPR009057">
    <property type="entry name" value="Homeodomain-like_sf"/>
</dbReference>
<feature type="compositionally biased region" description="Pro residues" evidence="4">
    <location>
        <begin position="1145"/>
        <end position="1171"/>
    </location>
</feature>
<keyword evidence="5" id="KW-0732">Signal</keyword>
<keyword evidence="8" id="KW-1185">Reference proteome</keyword>
<feature type="region of interest" description="Disordered" evidence="4">
    <location>
        <begin position="609"/>
        <end position="630"/>
    </location>
</feature>
<feature type="domain" description="HTH myb-type" evidence="6">
    <location>
        <begin position="529"/>
        <end position="581"/>
    </location>
</feature>
<feature type="compositionally biased region" description="Low complexity" evidence="4">
    <location>
        <begin position="1098"/>
        <end position="1119"/>
    </location>
</feature>
<evidence type="ECO:0000256" key="3">
    <source>
        <dbReference type="ARBA" id="ARBA00023306"/>
    </source>
</evidence>
<keyword evidence="2" id="KW-0539">Nucleus</keyword>
<keyword evidence="3" id="KW-0131">Cell cycle</keyword>
<comment type="caution">
    <text evidence="7">The sequence shown here is derived from an EMBL/GenBank/DDBJ whole genome shotgun (WGS) entry which is preliminary data.</text>
</comment>
<evidence type="ECO:0000313" key="8">
    <source>
        <dbReference type="Proteomes" id="UP001583186"/>
    </source>
</evidence>
<evidence type="ECO:0000313" key="7">
    <source>
        <dbReference type="EMBL" id="KAL1900930.1"/>
    </source>
</evidence>
<feature type="region of interest" description="Disordered" evidence="4">
    <location>
        <begin position="467"/>
        <end position="534"/>
    </location>
</feature>
<protein>
    <submittedName>
        <fullName evidence="7">TTAGGG repeat binding factor</fullName>
    </submittedName>
</protein>
<dbReference type="PANTHER" id="PTHR47807">
    <property type="entry name" value="PROTEIN TBF1"/>
    <property type="match status" value="1"/>
</dbReference>
<evidence type="ECO:0000256" key="5">
    <source>
        <dbReference type="SAM" id="SignalP"/>
    </source>
</evidence>
<dbReference type="PROSITE" id="PS51294">
    <property type="entry name" value="HTH_MYB"/>
    <property type="match status" value="1"/>
</dbReference>
<feature type="compositionally biased region" description="Polar residues" evidence="4">
    <location>
        <begin position="1005"/>
        <end position="1014"/>
    </location>
</feature>
<feature type="compositionally biased region" description="Basic and acidic residues" evidence="4">
    <location>
        <begin position="615"/>
        <end position="630"/>
    </location>
</feature>
<feature type="compositionally biased region" description="Low complexity" evidence="4">
    <location>
        <begin position="1129"/>
        <end position="1144"/>
    </location>
</feature>
<evidence type="ECO:0000256" key="2">
    <source>
        <dbReference type="ARBA" id="ARBA00023242"/>
    </source>
</evidence>
<feature type="region of interest" description="Disordered" evidence="4">
    <location>
        <begin position="1098"/>
        <end position="1201"/>
    </location>
</feature>
<sequence length="1201" mass="124965">MGLPLLGNFAIQLVYALSENPGLGQADDGTATDSRRIYRLLRSAFHDTRKLFSEQAGILSTDELEIKEAGDQETIQMANMATIASSIFESDDDISLTDAHDNFLSSFLTDPEALDKDLADLFVNLKYCMLAAELVRLPDDEKRREFVERLFPVNLQEQLQNLHVDTPITDYEKVFLKDIVDVKEKMLEAVKTEESRQQLQNHFSLDGFRDELRDYLRANEDIVLRYADSHGIEMPGDDDANGDDSEMAADQAEPSIINGTDFTAMGNSIASMLSAAMASSDALAATAASQASAQQAAAPAATNGPTPMVIDSVNGVSDRSALEASPMAEGVSRLIQEAVQRSAARTSSQPPAASPQASTLGLLATPSIRTHTTAPPPNGIAAAPPAPTESMMDLTGLTKLIQDKLGQEAQEAQAPPASAPTLAPTPAYNMQQQTQSPVAQANAALSSMQNTFANNLAMYNRAPAFPYQQVQAPPPPPPQQQQVNTLNGGNPALPPHQSSPSAILYQQARQAAASKTQGHTRREGLHSTRRPWSPDEEQALMAGLDMVKGPHWSQILQLFGANGSLSDILKDRSQVQLKDKARNLKLFFLKANTEMPYYLKCVTGELKTRAPSQAARKEAEERAKATNKEEQARVQGIMTLAGGLQDNSNKMQNQNTAAPVTAHAPAHAPSYAPTHAPAHNVTAGHAPVVHHHNGMANGNVNVNNAVPINGAARPVAAAAPTGPPNGMQNGGATNGAVRTGAPTTLHNLAPNPPVSNLPPRIASATQLSPAVQQQLQQLQQQRQMQQTQLPPRQTTGTATTGTTIGTGAGAGATGVPQRTPVTAADVALAAARGGYSATAQALAAQQANGSAAGRPLLASGALSRASLGTTSASIKSVTADLTAGMTAAINNAINNAAIAARPTSTMLTSAQRLAAGRPSSISPSRSLPQQQQHRPAQSSPSPIRNLAPQSPAVAQEAAARPVQATASPARPSPAPTYAQPSPNVTAQPMRSPATLAGTPKASAHATPQPQSHPSTTVLAPAAAPTTAAPVVQATTTASTTAPAKALVAAPLPTPAAAPVTTQAPATTQPPAQAPAPAAPQQPEDRLWMLQQHIHTEAPRTTPAAAAAPANGAANAAMKPAPAPAPAVPTPAATAPTPTTTTPAPVAAPPATPANVPTPSPVPVVKAPPPNPQQQQQQQKQEQQEDASEESVLARLLASPPN</sequence>
<gene>
    <name evidence="7" type="primary">TBF1</name>
    <name evidence="7" type="ORF">Sste5346_001991</name>
</gene>
<feature type="compositionally biased region" description="Low complexity" evidence="4">
    <location>
        <begin position="917"/>
        <end position="935"/>
    </location>
</feature>
<evidence type="ECO:0000259" key="6">
    <source>
        <dbReference type="PROSITE" id="PS51294"/>
    </source>
</evidence>
<dbReference type="CDD" id="cd11660">
    <property type="entry name" value="SANT_TRF"/>
    <property type="match status" value="1"/>
</dbReference>
<dbReference type="SMART" id="SM00717">
    <property type="entry name" value="SANT"/>
    <property type="match status" value="1"/>
</dbReference>
<feature type="compositionally biased region" description="Low complexity" evidence="4">
    <location>
        <begin position="341"/>
        <end position="358"/>
    </location>
</feature>
<reference evidence="7 8" key="1">
    <citation type="journal article" date="2024" name="IMA Fungus">
        <title>IMA Genome - F19 : A genome assembly and annotation guide to empower mycologists, including annotated draft genome sequences of Ceratocystis pirilliformis, Diaporthe australafricana, Fusarium ophioides, Paecilomyces lecythidis, and Sporothrix stenoceras.</title>
        <authorList>
            <person name="Aylward J."/>
            <person name="Wilson A.M."/>
            <person name="Visagie C.M."/>
            <person name="Spraker J."/>
            <person name="Barnes I."/>
            <person name="Buitendag C."/>
            <person name="Ceriani C."/>
            <person name="Del Mar Angel L."/>
            <person name="du Plessis D."/>
            <person name="Fuchs T."/>
            <person name="Gasser K."/>
            <person name="Kramer D."/>
            <person name="Li W."/>
            <person name="Munsamy K."/>
            <person name="Piso A."/>
            <person name="Price J.L."/>
            <person name="Sonnekus B."/>
            <person name="Thomas C."/>
            <person name="van der Nest A."/>
            <person name="van Dijk A."/>
            <person name="van Heerden A."/>
            <person name="van Vuuren N."/>
            <person name="Yilmaz N."/>
            <person name="Duong T.A."/>
            <person name="van der Merwe N.A."/>
            <person name="Wingfield M.J."/>
            <person name="Wingfield B.D."/>
        </authorList>
    </citation>
    <scope>NUCLEOTIDE SEQUENCE [LARGE SCALE GENOMIC DNA]</scope>
    <source>
        <strain evidence="7 8">CMW 5346</strain>
    </source>
</reference>
<accession>A0ABR3ZLM7</accession>
<feature type="compositionally biased region" description="Low complexity" evidence="4">
    <location>
        <begin position="772"/>
        <end position="803"/>
    </location>
</feature>
<dbReference type="InterPro" id="IPR052833">
    <property type="entry name" value="Telomeric_DNA-bd_trans-reg"/>
</dbReference>
<feature type="compositionally biased region" description="Polar residues" evidence="4">
    <location>
        <begin position="978"/>
        <end position="988"/>
    </location>
</feature>
<dbReference type="Proteomes" id="UP001583186">
    <property type="component" value="Unassembled WGS sequence"/>
</dbReference>
<keyword evidence="1" id="KW-0238">DNA-binding</keyword>
<feature type="chain" id="PRO_5046342774" evidence="5">
    <location>
        <begin position="17"/>
        <end position="1201"/>
    </location>
</feature>
<dbReference type="InterPro" id="IPR013867">
    <property type="entry name" value="Telomere_rpt-bd_fac_dimer_dom"/>
</dbReference>
<feature type="region of interest" description="Disordered" evidence="4">
    <location>
        <begin position="716"/>
        <end position="817"/>
    </location>
</feature>
<dbReference type="SUPFAM" id="SSF46689">
    <property type="entry name" value="Homeodomain-like"/>
    <property type="match status" value="1"/>
</dbReference>
<evidence type="ECO:0000256" key="1">
    <source>
        <dbReference type="ARBA" id="ARBA00023125"/>
    </source>
</evidence>
<evidence type="ECO:0000256" key="4">
    <source>
        <dbReference type="SAM" id="MobiDB-lite"/>
    </source>
</evidence>
<feature type="compositionally biased region" description="Polar residues" evidence="4">
    <location>
        <begin position="507"/>
        <end position="517"/>
    </location>
</feature>
<feature type="signal peptide" evidence="5">
    <location>
        <begin position="1"/>
        <end position="16"/>
    </location>
</feature>
<feature type="region of interest" description="Disordered" evidence="4">
    <location>
        <begin position="339"/>
        <end position="358"/>
    </location>
</feature>
<dbReference type="InterPro" id="IPR017930">
    <property type="entry name" value="Myb_dom"/>
</dbReference>
<dbReference type="Gene3D" id="1.10.10.60">
    <property type="entry name" value="Homeodomain-like"/>
    <property type="match status" value="1"/>
</dbReference>